<evidence type="ECO:0000256" key="8">
    <source>
        <dbReference type="RuleBase" id="RU365088"/>
    </source>
</evidence>
<feature type="transmembrane region" description="Helical" evidence="8">
    <location>
        <begin position="172"/>
        <end position="192"/>
    </location>
</feature>
<feature type="transmembrane region" description="Helical" evidence="8">
    <location>
        <begin position="221"/>
        <end position="240"/>
    </location>
</feature>
<evidence type="ECO:0000259" key="9">
    <source>
        <dbReference type="PROSITE" id="PS50850"/>
    </source>
</evidence>
<dbReference type="GO" id="GO:0042910">
    <property type="term" value="F:xenobiotic transmembrane transporter activity"/>
    <property type="evidence" value="ECO:0007669"/>
    <property type="project" value="InterPro"/>
</dbReference>
<comment type="similarity">
    <text evidence="2 8">Belongs to the major facilitator superfamily. Bcr/CmlA family.</text>
</comment>
<keyword evidence="4 8" id="KW-1003">Cell membrane</keyword>
<feature type="transmembrane region" description="Helical" evidence="8">
    <location>
        <begin position="53"/>
        <end position="73"/>
    </location>
</feature>
<keyword evidence="11" id="KW-1185">Reference proteome</keyword>
<dbReference type="InterPro" id="IPR020846">
    <property type="entry name" value="MFS_dom"/>
</dbReference>
<name>A0AA96RK99_9BACL</name>
<dbReference type="PRINTS" id="PR01035">
    <property type="entry name" value="TCRTETA"/>
</dbReference>
<gene>
    <name evidence="10" type="ORF">MJB10_24045</name>
</gene>
<evidence type="ECO:0000256" key="6">
    <source>
        <dbReference type="ARBA" id="ARBA00022989"/>
    </source>
</evidence>
<sequence length="402" mass="41716">MSIASQSQPTTSGSRLWMVLVLGLLASFGPLSLDMYLPALPVIADDLHTTTSLAQMSLTACMLGLSLGQLVAGSMSDVRGRRIPLLAGLLIYGVASALCMVAPSIWAFLLLRFIQGMAGAAGIVISRAIVRDMYEGVALTKFFALLMLVNGAAPILAPIIGGQLLQLTSWRGVFLVLSLIGIVMLIIVVFGLKETHPLDRRTKGGLSNTLRVFRGLLTDRLFMGYALTQGLVFAGMFAYISGSPFVLQDMYGVSPQMFSVIFAVNGAGVIVAGQITGRLAGKVSNRRLLAGGLTIAVLGGMLLLIATLSGAGLVMILPAFFLIVACIGPVSVSTSSLALQNQGKTAGSAAALLGLMTFVIGGVVAPFVGIGGSHTAVPLGIIIALMEVGAVICFLGMTTKKE</sequence>
<evidence type="ECO:0000256" key="2">
    <source>
        <dbReference type="ARBA" id="ARBA00006236"/>
    </source>
</evidence>
<evidence type="ECO:0000313" key="10">
    <source>
        <dbReference type="EMBL" id="WNR44134.1"/>
    </source>
</evidence>
<feature type="transmembrane region" description="Helical" evidence="8">
    <location>
        <begin position="85"/>
        <end position="107"/>
    </location>
</feature>
<evidence type="ECO:0000256" key="3">
    <source>
        <dbReference type="ARBA" id="ARBA00022448"/>
    </source>
</evidence>
<feature type="transmembrane region" description="Helical" evidence="8">
    <location>
        <begin position="351"/>
        <end position="370"/>
    </location>
</feature>
<evidence type="ECO:0000256" key="1">
    <source>
        <dbReference type="ARBA" id="ARBA00004651"/>
    </source>
</evidence>
<dbReference type="InterPro" id="IPR011701">
    <property type="entry name" value="MFS"/>
</dbReference>
<accession>A0AA96RK99</accession>
<dbReference type="SUPFAM" id="SSF103473">
    <property type="entry name" value="MFS general substrate transporter"/>
    <property type="match status" value="1"/>
</dbReference>
<dbReference type="RefSeq" id="WP_314799483.1">
    <property type="nucleotide sequence ID" value="NZ_CP130319.1"/>
</dbReference>
<dbReference type="PROSITE" id="PS50850">
    <property type="entry name" value="MFS"/>
    <property type="match status" value="1"/>
</dbReference>
<keyword evidence="5 8" id="KW-0812">Transmembrane</keyword>
<keyword evidence="6 8" id="KW-1133">Transmembrane helix</keyword>
<evidence type="ECO:0000256" key="7">
    <source>
        <dbReference type="ARBA" id="ARBA00023136"/>
    </source>
</evidence>
<feature type="transmembrane region" description="Helical" evidence="8">
    <location>
        <begin position="113"/>
        <end position="130"/>
    </location>
</feature>
<dbReference type="PANTHER" id="PTHR23502:SF132">
    <property type="entry name" value="POLYAMINE TRANSPORTER 2-RELATED"/>
    <property type="match status" value="1"/>
</dbReference>
<dbReference type="Pfam" id="PF07690">
    <property type="entry name" value="MFS_1"/>
    <property type="match status" value="1"/>
</dbReference>
<evidence type="ECO:0000256" key="4">
    <source>
        <dbReference type="ARBA" id="ARBA00022475"/>
    </source>
</evidence>
<dbReference type="PANTHER" id="PTHR23502">
    <property type="entry name" value="MAJOR FACILITATOR SUPERFAMILY"/>
    <property type="match status" value="1"/>
</dbReference>
<feature type="transmembrane region" description="Helical" evidence="8">
    <location>
        <begin position="16"/>
        <end position="33"/>
    </location>
</feature>
<reference evidence="10" key="1">
    <citation type="submission" date="2022-02" db="EMBL/GenBank/DDBJ databases">
        <title>Paenibacillus sp. MBLB1832 Whole Genome Shotgun Sequencing.</title>
        <authorList>
            <person name="Hwang C.Y."/>
            <person name="Cho E.-S."/>
            <person name="Seo M.-J."/>
        </authorList>
    </citation>
    <scope>NUCLEOTIDE SEQUENCE</scope>
    <source>
        <strain evidence="10">MBLB1832</strain>
    </source>
</reference>
<feature type="domain" description="Major facilitator superfamily (MFS) profile" evidence="9">
    <location>
        <begin position="15"/>
        <end position="401"/>
    </location>
</feature>
<dbReference type="AlphaFoldDB" id="A0AA96RK99"/>
<dbReference type="NCBIfam" id="TIGR00710">
    <property type="entry name" value="efflux_Bcr_CflA"/>
    <property type="match status" value="1"/>
</dbReference>
<evidence type="ECO:0000313" key="11">
    <source>
        <dbReference type="Proteomes" id="UP001304650"/>
    </source>
</evidence>
<protein>
    <recommendedName>
        <fullName evidence="8">Bcr/CflA family efflux transporter</fullName>
    </recommendedName>
</protein>
<organism evidence="10 11">
    <name type="scientific">Paenibacillus roseopurpureus</name>
    <dbReference type="NCBI Taxonomy" id="2918901"/>
    <lineage>
        <taxon>Bacteria</taxon>
        <taxon>Bacillati</taxon>
        <taxon>Bacillota</taxon>
        <taxon>Bacilli</taxon>
        <taxon>Bacillales</taxon>
        <taxon>Paenibacillaceae</taxon>
        <taxon>Paenibacillus</taxon>
    </lineage>
</organism>
<dbReference type="Gene3D" id="1.20.1720.10">
    <property type="entry name" value="Multidrug resistance protein D"/>
    <property type="match status" value="1"/>
</dbReference>
<dbReference type="FunFam" id="1.20.1720.10:FF:000005">
    <property type="entry name" value="Bcr/CflA family efflux transporter"/>
    <property type="match status" value="1"/>
</dbReference>
<feature type="transmembrane region" description="Helical" evidence="8">
    <location>
        <begin position="288"/>
        <end position="309"/>
    </location>
</feature>
<dbReference type="InterPro" id="IPR001958">
    <property type="entry name" value="Tet-R_TetA/multi-R_MdtG-like"/>
</dbReference>
<keyword evidence="7 8" id="KW-0472">Membrane</keyword>
<evidence type="ECO:0000256" key="5">
    <source>
        <dbReference type="ARBA" id="ARBA00022692"/>
    </source>
</evidence>
<comment type="subcellular location">
    <subcellularLocation>
        <location evidence="1 8">Cell membrane</location>
        <topology evidence="1 8">Multi-pass membrane protein</topology>
    </subcellularLocation>
</comment>
<proteinExistence type="inferred from homology"/>
<feature type="transmembrane region" description="Helical" evidence="8">
    <location>
        <begin position="376"/>
        <end position="397"/>
    </location>
</feature>
<dbReference type="EMBL" id="CP130319">
    <property type="protein sequence ID" value="WNR44134.1"/>
    <property type="molecule type" value="Genomic_DNA"/>
</dbReference>
<dbReference type="Proteomes" id="UP001304650">
    <property type="component" value="Chromosome"/>
</dbReference>
<feature type="transmembrane region" description="Helical" evidence="8">
    <location>
        <begin position="260"/>
        <end position="281"/>
    </location>
</feature>
<dbReference type="InterPro" id="IPR004812">
    <property type="entry name" value="Efflux_drug-R_Bcr/CmlA"/>
</dbReference>
<dbReference type="GO" id="GO:1990961">
    <property type="term" value="P:xenobiotic detoxification by transmembrane export across the plasma membrane"/>
    <property type="evidence" value="ECO:0007669"/>
    <property type="project" value="InterPro"/>
</dbReference>
<feature type="transmembrane region" description="Helical" evidence="8">
    <location>
        <begin position="142"/>
        <end position="160"/>
    </location>
</feature>
<dbReference type="GO" id="GO:0005886">
    <property type="term" value="C:plasma membrane"/>
    <property type="evidence" value="ECO:0007669"/>
    <property type="project" value="UniProtKB-SubCell"/>
</dbReference>
<feature type="transmembrane region" description="Helical" evidence="8">
    <location>
        <begin position="315"/>
        <end position="339"/>
    </location>
</feature>
<dbReference type="CDD" id="cd17320">
    <property type="entry name" value="MFS_MdfA_MDR_like"/>
    <property type="match status" value="1"/>
</dbReference>
<dbReference type="KEGG" id="proo:MJB10_24045"/>
<dbReference type="InterPro" id="IPR036259">
    <property type="entry name" value="MFS_trans_sf"/>
</dbReference>
<keyword evidence="3 8" id="KW-0813">Transport</keyword>